<dbReference type="EC" id="3.2.1.51" evidence="2"/>
<dbReference type="InterPro" id="IPR008979">
    <property type="entry name" value="Galactose-bd-like_sf"/>
</dbReference>
<feature type="domain" description="F5/8 type C" evidence="7">
    <location>
        <begin position="610"/>
        <end position="703"/>
    </location>
</feature>
<dbReference type="PROSITE" id="PS50022">
    <property type="entry name" value="FA58C_3"/>
    <property type="match status" value="2"/>
</dbReference>
<gene>
    <name evidence="8" type="ORF">EKH83_10740</name>
</gene>
<evidence type="ECO:0000256" key="4">
    <source>
        <dbReference type="ARBA" id="ARBA00022801"/>
    </source>
</evidence>
<dbReference type="Pfam" id="PF13290">
    <property type="entry name" value="CHB_HEX_C_1"/>
    <property type="match status" value="1"/>
</dbReference>
<feature type="signal peptide" evidence="6">
    <location>
        <begin position="1"/>
        <end position="22"/>
    </location>
</feature>
<keyword evidence="3 6" id="KW-0732">Signal</keyword>
<evidence type="ECO:0000256" key="2">
    <source>
        <dbReference type="ARBA" id="ARBA00012662"/>
    </source>
</evidence>
<dbReference type="Gene3D" id="3.20.20.80">
    <property type="entry name" value="Glycosidases"/>
    <property type="match status" value="1"/>
</dbReference>
<evidence type="ECO:0000256" key="5">
    <source>
        <dbReference type="ARBA" id="ARBA00023295"/>
    </source>
</evidence>
<evidence type="ECO:0000259" key="7">
    <source>
        <dbReference type="PROSITE" id="PS50022"/>
    </source>
</evidence>
<dbReference type="GO" id="GO:0016139">
    <property type="term" value="P:glycoside catabolic process"/>
    <property type="evidence" value="ECO:0007669"/>
    <property type="project" value="TreeGrafter"/>
</dbReference>
<dbReference type="InterPro" id="IPR000933">
    <property type="entry name" value="Glyco_hydro_29"/>
</dbReference>
<protein>
    <recommendedName>
        <fullName evidence="2">alpha-L-fucosidase</fullName>
        <ecNumber evidence="2">3.2.1.51</ecNumber>
    </recommendedName>
</protein>
<dbReference type="GO" id="GO:0004560">
    <property type="term" value="F:alpha-L-fucosidase activity"/>
    <property type="evidence" value="ECO:0007669"/>
    <property type="project" value="InterPro"/>
</dbReference>
<dbReference type="Pfam" id="PF01120">
    <property type="entry name" value="Alpha_L_fucos"/>
    <property type="match status" value="1"/>
</dbReference>
<proteinExistence type="inferred from homology"/>
<dbReference type="Pfam" id="PF00754">
    <property type="entry name" value="F5_F8_type_C"/>
    <property type="match status" value="2"/>
</dbReference>
<dbReference type="Proteomes" id="UP000290848">
    <property type="component" value="Unassembled WGS sequence"/>
</dbReference>
<organism evidence="8 9">
    <name type="scientific">Arcticibacter tournemirensis</name>
    <dbReference type="NCBI Taxonomy" id="699437"/>
    <lineage>
        <taxon>Bacteria</taxon>
        <taxon>Pseudomonadati</taxon>
        <taxon>Bacteroidota</taxon>
        <taxon>Sphingobacteriia</taxon>
        <taxon>Sphingobacteriales</taxon>
        <taxon>Sphingobacteriaceae</taxon>
        <taxon>Arcticibacter</taxon>
    </lineage>
</organism>
<dbReference type="PANTHER" id="PTHR10030:SF37">
    <property type="entry name" value="ALPHA-L-FUCOSIDASE-RELATED"/>
    <property type="match status" value="1"/>
</dbReference>
<keyword evidence="4" id="KW-0378">Hydrolase</keyword>
<dbReference type="AlphaFoldDB" id="A0A4V1KI76"/>
<dbReference type="InterPro" id="IPR059177">
    <property type="entry name" value="GH29D-like_dom"/>
</dbReference>
<dbReference type="InterPro" id="IPR057739">
    <property type="entry name" value="Glyco_hydro_29_N"/>
</dbReference>
<dbReference type="Gene3D" id="2.60.120.260">
    <property type="entry name" value="Galactose-binding domain-like"/>
    <property type="match status" value="2"/>
</dbReference>
<dbReference type="PANTHER" id="PTHR10030">
    <property type="entry name" value="ALPHA-L-FUCOSIDASE"/>
    <property type="match status" value="1"/>
</dbReference>
<sequence>MVKKFLTLLLGFSFSFVESSYAQEPKPWGPVPSSAQLQWHETGMYCLIHFGPDTYTDKEWGYGDEDPAIFNPQNFDALQIVGAAKAGGFNGVVVVAKHHDGFCLWPTKTTEHNISKSPWKNGKGDMIMEFKKACDQLGLKLGLYCSPWDRNSPLYGTQAYVDIYREQLRELYTNYGPVFMSWHDGANGGDGYYGGAREKRTIDRTTYYGWDTTWKIVRDLQPMAAIFGDVGPDVRWVGNEEGHAGETCWQTYTPHAPEEDAIPANGFVKYWEATTGHRDGKYWMPAECDVPLRPGWFYHAADDAKVKSPYVLLDLYFKSVGRGAGLDLGLSPDRRGILHENDVNVLKEFGNILKETFSTNLLKDAKFEASNVRGNNHKLSGTSFLTDTDPYSYWATDDGVKTPELTVDLGKNATFNIIKIRENIKLGQRIDSFTVYALKDKRWEQIAGATSIGSMRLIRLPQYHTARKIRIRIDRSAASVAISELGLYAEPVHLTAPEIVRDKQGFVRLTTATPVSGIRYTTDGTEPTAISTVYTGPFLLKSNGVVKAKAFKDRLAGGLSVKEFGLVKASWKVVSPVKGDLSALIDDNEFTVAEVARKEGAIAPSSPAEVIIDLGDVTKIRSFTFFPPQSTSRSGLVDQYAFYVSDDNRSWRLAAKGEFSNIAANRIGQKIKLNEPVNGRFIKFVALNLIEGNKASVAELSVN</sequence>
<keyword evidence="5" id="KW-0326">Glycosidase</keyword>
<dbReference type="SMART" id="SM00812">
    <property type="entry name" value="Alpha_L_fucos"/>
    <property type="match status" value="1"/>
</dbReference>
<dbReference type="SUPFAM" id="SSF51445">
    <property type="entry name" value="(Trans)glycosidases"/>
    <property type="match status" value="1"/>
</dbReference>
<evidence type="ECO:0000256" key="6">
    <source>
        <dbReference type="SAM" id="SignalP"/>
    </source>
</evidence>
<dbReference type="EMBL" id="RXOC01000006">
    <property type="protein sequence ID" value="RXF69722.1"/>
    <property type="molecule type" value="Genomic_DNA"/>
</dbReference>
<evidence type="ECO:0000313" key="9">
    <source>
        <dbReference type="Proteomes" id="UP000290848"/>
    </source>
</evidence>
<dbReference type="InterPro" id="IPR000421">
    <property type="entry name" value="FA58C"/>
</dbReference>
<dbReference type="SUPFAM" id="SSF49785">
    <property type="entry name" value="Galactose-binding domain-like"/>
    <property type="match status" value="2"/>
</dbReference>
<accession>A0A4V1KI76</accession>
<name>A0A4V1KI76_9SPHI</name>
<comment type="caution">
    <text evidence="8">The sequence shown here is derived from an EMBL/GenBank/DDBJ whole genome shotgun (WGS) entry which is preliminary data.</text>
</comment>
<dbReference type="GO" id="GO:0006004">
    <property type="term" value="P:fucose metabolic process"/>
    <property type="evidence" value="ECO:0007669"/>
    <property type="project" value="TreeGrafter"/>
</dbReference>
<feature type="chain" id="PRO_5020437731" description="alpha-L-fucosidase" evidence="6">
    <location>
        <begin position="23"/>
        <end position="703"/>
    </location>
</feature>
<reference evidence="8 9" key="1">
    <citation type="submission" date="2018-12" db="EMBL/GenBank/DDBJ databases">
        <title>The Draft Genome Sequence of the Soil Bacterium Pedobacter tournemirensis R1.</title>
        <authorList>
            <person name="He J."/>
        </authorList>
    </citation>
    <scope>NUCLEOTIDE SEQUENCE [LARGE SCALE GENOMIC DNA]</scope>
    <source>
        <strain evidence="8 9">R1</strain>
    </source>
</reference>
<dbReference type="RefSeq" id="WP_128769424.1">
    <property type="nucleotide sequence ID" value="NZ_RXOC01000006.1"/>
</dbReference>
<dbReference type="InterPro" id="IPR017853">
    <property type="entry name" value="GH"/>
</dbReference>
<evidence type="ECO:0000313" key="8">
    <source>
        <dbReference type="EMBL" id="RXF69722.1"/>
    </source>
</evidence>
<dbReference type="GO" id="GO:0005764">
    <property type="term" value="C:lysosome"/>
    <property type="evidence" value="ECO:0007669"/>
    <property type="project" value="TreeGrafter"/>
</dbReference>
<comment type="similarity">
    <text evidence="1">Belongs to the glycosyl hydrolase 29 family.</text>
</comment>
<evidence type="ECO:0000256" key="1">
    <source>
        <dbReference type="ARBA" id="ARBA00007951"/>
    </source>
</evidence>
<evidence type="ECO:0000256" key="3">
    <source>
        <dbReference type="ARBA" id="ARBA00022729"/>
    </source>
</evidence>
<feature type="domain" description="F5/8 type C" evidence="7">
    <location>
        <begin position="350"/>
        <end position="490"/>
    </location>
</feature>